<dbReference type="EMBL" id="QUNO01000001">
    <property type="protein sequence ID" value="REH55574.1"/>
    <property type="molecule type" value="Genomic_DNA"/>
</dbReference>
<protein>
    <submittedName>
        <fullName evidence="2">Uncharacterized protein</fullName>
    </submittedName>
</protein>
<keyword evidence="1" id="KW-1133">Transmembrane helix</keyword>
<feature type="transmembrane region" description="Helical" evidence="1">
    <location>
        <begin position="79"/>
        <end position="100"/>
    </location>
</feature>
<dbReference type="AlphaFoldDB" id="A0A3E0IA13"/>
<comment type="caution">
    <text evidence="2">The sequence shown here is derived from an EMBL/GenBank/DDBJ whole genome shotgun (WGS) entry which is preliminary data.</text>
</comment>
<feature type="transmembrane region" description="Helical" evidence="1">
    <location>
        <begin position="120"/>
        <end position="142"/>
    </location>
</feature>
<feature type="transmembrane region" description="Helical" evidence="1">
    <location>
        <begin position="47"/>
        <end position="67"/>
    </location>
</feature>
<keyword evidence="3" id="KW-1185">Reference proteome</keyword>
<evidence type="ECO:0000313" key="3">
    <source>
        <dbReference type="Proteomes" id="UP000256269"/>
    </source>
</evidence>
<sequence length="146" mass="15085">MRLLFRLLPPNRRELGEALLAELSAVPADRRAAWIAGGVWFVISQSWLRVGGYVIGVLAAATVVGTVDRIGTSDDAGQVVLAVLLLVAALMGVAAPRLAWLTGLVVGAAVGVAHLGGDPLLFVLVAPAVVAAYLGGGARRLLAHRH</sequence>
<keyword evidence="1" id="KW-0812">Transmembrane</keyword>
<proteinExistence type="predicted"/>
<organism evidence="2 3">
    <name type="scientific">Kutzneria buriramensis</name>
    <dbReference type="NCBI Taxonomy" id="1045776"/>
    <lineage>
        <taxon>Bacteria</taxon>
        <taxon>Bacillati</taxon>
        <taxon>Actinomycetota</taxon>
        <taxon>Actinomycetes</taxon>
        <taxon>Pseudonocardiales</taxon>
        <taxon>Pseudonocardiaceae</taxon>
        <taxon>Kutzneria</taxon>
    </lineage>
</organism>
<dbReference type="Proteomes" id="UP000256269">
    <property type="component" value="Unassembled WGS sequence"/>
</dbReference>
<keyword evidence="1" id="KW-0472">Membrane</keyword>
<reference evidence="2 3" key="1">
    <citation type="submission" date="2018-08" db="EMBL/GenBank/DDBJ databases">
        <title>Genomic Encyclopedia of Archaeal and Bacterial Type Strains, Phase II (KMG-II): from individual species to whole genera.</title>
        <authorList>
            <person name="Goeker M."/>
        </authorList>
    </citation>
    <scope>NUCLEOTIDE SEQUENCE [LARGE SCALE GENOMIC DNA]</scope>
    <source>
        <strain evidence="2 3">DSM 45791</strain>
    </source>
</reference>
<gene>
    <name evidence="2" type="ORF">BCF44_101598</name>
</gene>
<name>A0A3E0IA13_9PSEU</name>
<dbReference type="RefSeq" id="WP_116172462.1">
    <property type="nucleotide sequence ID" value="NZ_CP144375.1"/>
</dbReference>
<evidence type="ECO:0000256" key="1">
    <source>
        <dbReference type="SAM" id="Phobius"/>
    </source>
</evidence>
<accession>A0A3E0IA13</accession>
<evidence type="ECO:0000313" key="2">
    <source>
        <dbReference type="EMBL" id="REH55574.1"/>
    </source>
</evidence>